<evidence type="ECO:0000256" key="1">
    <source>
        <dbReference type="ARBA" id="ARBA00004496"/>
    </source>
</evidence>
<dbReference type="PANTHER" id="PTHR15811">
    <property type="entry name" value="MTH938 DOMAIN-CONTAINING PROTEIN"/>
    <property type="match status" value="1"/>
</dbReference>
<name>A0A3Q3DSU3_HIPCM</name>
<dbReference type="GO" id="GO:0045600">
    <property type="term" value="P:positive regulation of fat cell differentiation"/>
    <property type="evidence" value="ECO:0007669"/>
    <property type="project" value="TreeGrafter"/>
</dbReference>
<dbReference type="InterPro" id="IPR036748">
    <property type="entry name" value="MTH938-like_sf"/>
</dbReference>
<sequence>MSSPEIVSLSWGRMAVKGAPSPYKDCKVWPGGSRAWDWRETGTEHRPGVQVADVQEVLDKGVDLLLIGRGMNMALQVPPSTVERVTATGVQVRVLQTEAAVAEYNRLARGGANVGGVFHSTC</sequence>
<dbReference type="Ensembl" id="ENSHCOT00000008237.1">
    <property type="protein sequence ID" value="ENSHCOP00000019650.1"/>
    <property type="gene ID" value="ENSHCOG00000005120.1"/>
</dbReference>
<evidence type="ECO:0000313" key="6">
    <source>
        <dbReference type="Proteomes" id="UP000264820"/>
    </source>
</evidence>
<reference evidence="5" key="1">
    <citation type="submission" date="2025-08" db="UniProtKB">
        <authorList>
            <consortium name="Ensembl"/>
        </authorList>
    </citation>
    <scope>IDENTIFICATION</scope>
</reference>
<evidence type="ECO:0000256" key="2">
    <source>
        <dbReference type="ARBA" id="ARBA00022490"/>
    </source>
</evidence>
<dbReference type="SUPFAM" id="SSF64076">
    <property type="entry name" value="MTH938-like"/>
    <property type="match status" value="1"/>
</dbReference>
<dbReference type="RefSeq" id="XP_019723051.1">
    <property type="nucleotide sequence ID" value="XM_019867492.1"/>
</dbReference>
<dbReference type="GO" id="GO:0005737">
    <property type="term" value="C:cytoplasm"/>
    <property type="evidence" value="ECO:0007669"/>
    <property type="project" value="UniProtKB-SubCell"/>
</dbReference>
<dbReference type="CDD" id="cd05126">
    <property type="entry name" value="Mth938"/>
    <property type="match status" value="1"/>
</dbReference>
<dbReference type="InterPro" id="IPR007523">
    <property type="entry name" value="NDUFAF3/AAMDC"/>
</dbReference>
<comment type="similarity">
    <text evidence="3">Belongs to the AAMDC family.</text>
</comment>
<dbReference type="FunFam" id="3.40.1230.10:FF:000001">
    <property type="entry name" value="Adipogenesis-associated, Mth938 domain-containing"/>
    <property type="match status" value="1"/>
</dbReference>
<dbReference type="GeneTree" id="ENSGT00390000011958"/>
<proteinExistence type="inferred from homology"/>
<keyword evidence="2" id="KW-0963">Cytoplasm</keyword>
<comment type="subcellular location">
    <subcellularLocation>
        <location evidence="1">Cytoplasm</location>
    </subcellularLocation>
</comment>
<dbReference type="OrthoDB" id="413520at2759"/>
<reference evidence="5" key="2">
    <citation type="submission" date="2025-09" db="UniProtKB">
        <authorList>
            <consortium name="Ensembl"/>
        </authorList>
    </citation>
    <scope>IDENTIFICATION</scope>
</reference>
<dbReference type="GeneID" id="109514396"/>
<dbReference type="Pfam" id="PF04430">
    <property type="entry name" value="DUF498"/>
    <property type="match status" value="1"/>
</dbReference>
<protein>
    <recommendedName>
        <fullName evidence="4">Mth938 domain-containing protein</fullName>
    </recommendedName>
</protein>
<dbReference type="CTD" id="28971"/>
<dbReference type="PANTHER" id="PTHR15811:SF5">
    <property type="entry name" value="MTH938 DOMAIN-CONTAINING PROTEIN"/>
    <property type="match status" value="1"/>
</dbReference>
<evidence type="ECO:0000256" key="4">
    <source>
        <dbReference type="ARBA" id="ARBA00074293"/>
    </source>
</evidence>
<keyword evidence="6" id="KW-1185">Reference proteome</keyword>
<dbReference type="Gene3D" id="3.40.1230.10">
    <property type="entry name" value="MTH938-like"/>
    <property type="match status" value="1"/>
</dbReference>
<evidence type="ECO:0000256" key="3">
    <source>
        <dbReference type="ARBA" id="ARBA00061510"/>
    </source>
</evidence>
<organism evidence="5 6">
    <name type="scientific">Hippocampus comes</name>
    <name type="common">Tiger tail seahorse</name>
    <dbReference type="NCBI Taxonomy" id="109280"/>
    <lineage>
        <taxon>Eukaryota</taxon>
        <taxon>Metazoa</taxon>
        <taxon>Chordata</taxon>
        <taxon>Craniata</taxon>
        <taxon>Vertebrata</taxon>
        <taxon>Euteleostomi</taxon>
        <taxon>Actinopterygii</taxon>
        <taxon>Neopterygii</taxon>
        <taxon>Teleostei</taxon>
        <taxon>Neoteleostei</taxon>
        <taxon>Acanthomorphata</taxon>
        <taxon>Syngnathiaria</taxon>
        <taxon>Syngnathiformes</taxon>
        <taxon>Syngnathoidei</taxon>
        <taxon>Syngnathidae</taxon>
        <taxon>Hippocampus</taxon>
    </lineage>
</organism>
<dbReference type="OMA" id="AEYNKMA"/>
<dbReference type="Proteomes" id="UP000264820">
    <property type="component" value="Unplaced"/>
</dbReference>
<dbReference type="InterPro" id="IPR034096">
    <property type="entry name" value="AAMDC"/>
</dbReference>
<evidence type="ECO:0000313" key="5">
    <source>
        <dbReference type="Ensembl" id="ENSHCOP00000019650.1"/>
    </source>
</evidence>
<accession>A0A3Q3DSU3</accession>
<dbReference type="AlphaFoldDB" id="A0A3Q3DSU3"/>